<evidence type="ECO:0000313" key="1">
    <source>
        <dbReference type="EMBL" id="JAD79009.1"/>
    </source>
</evidence>
<dbReference type="EMBL" id="GBRH01218886">
    <property type="protein sequence ID" value="JAD79009.1"/>
    <property type="molecule type" value="Transcribed_RNA"/>
</dbReference>
<name>A0A0A9UHS9_ARUDO</name>
<reference evidence="1" key="2">
    <citation type="journal article" date="2015" name="Data Brief">
        <title>Shoot transcriptome of the giant reed, Arundo donax.</title>
        <authorList>
            <person name="Barrero R.A."/>
            <person name="Guerrero F.D."/>
            <person name="Moolhuijzen P."/>
            <person name="Goolsby J.A."/>
            <person name="Tidwell J."/>
            <person name="Bellgard S.E."/>
            <person name="Bellgard M.I."/>
        </authorList>
    </citation>
    <scope>NUCLEOTIDE SEQUENCE</scope>
    <source>
        <tissue evidence="1">Shoot tissue taken approximately 20 cm above the soil surface</tissue>
    </source>
</reference>
<proteinExistence type="predicted"/>
<protein>
    <submittedName>
        <fullName evidence="1">Uncharacterized protein</fullName>
    </submittedName>
</protein>
<reference evidence="1" key="1">
    <citation type="submission" date="2014-09" db="EMBL/GenBank/DDBJ databases">
        <authorList>
            <person name="Magalhaes I.L.F."/>
            <person name="Oliveira U."/>
            <person name="Santos F.R."/>
            <person name="Vidigal T.H.D.A."/>
            <person name="Brescovit A.D."/>
            <person name="Santos A.J."/>
        </authorList>
    </citation>
    <scope>NUCLEOTIDE SEQUENCE</scope>
    <source>
        <tissue evidence="1">Shoot tissue taken approximately 20 cm above the soil surface</tissue>
    </source>
</reference>
<sequence length="64" mass="7489">MTSVISTTNDLYIRILHFSSLFNFPSARNIASFCFLFLLSCEQQCSEPLKWKIFISFTKLERGF</sequence>
<organism evidence="1">
    <name type="scientific">Arundo donax</name>
    <name type="common">Giant reed</name>
    <name type="synonym">Donax arundinaceus</name>
    <dbReference type="NCBI Taxonomy" id="35708"/>
    <lineage>
        <taxon>Eukaryota</taxon>
        <taxon>Viridiplantae</taxon>
        <taxon>Streptophyta</taxon>
        <taxon>Embryophyta</taxon>
        <taxon>Tracheophyta</taxon>
        <taxon>Spermatophyta</taxon>
        <taxon>Magnoliopsida</taxon>
        <taxon>Liliopsida</taxon>
        <taxon>Poales</taxon>
        <taxon>Poaceae</taxon>
        <taxon>PACMAD clade</taxon>
        <taxon>Arundinoideae</taxon>
        <taxon>Arundineae</taxon>
        <taxon>Arundo</taxon>
    </lineage>
</organism>
<dbReference type="AlphaFoldDB" id="A0A0A9UHS9"/>
<accession>A0A0A9UHS9</accession>